<dbReference type="RefSeq" id="WP_284323511.1">
    <property type="nucleotide sequence ID" value="NZ_BSPP01000002.1"/>
</dbReference>
<comment type="caution">
    <text evidence="2">The sequence shown here is derived from an EMBL/GenBank/DDBJ whole genome shotgun (WGS) entry which is preliminary data.</text>
</comment>
<dbReference type="PANTHER" id="PTHR43319">
    <property type="entry name" value="BETA-LACTAMASE-RELATED"/>
    <property type="match status" value="1"/>
</dbReference>
<dbReference type="EMBL" id="BSPP01000002">
    <property type="protein sequence ID" value="GLS85286.1"/>
    <property type="molecule type" value="Genomic_DNA"/>
</dbReference>
<dbReference type="Proteomes" id="UP001157355">
    <property type="component" value="Unassembled WGS sequence"/>
</dbReference>
<accession>A0AA37U2T7</accession>
<organism evidence="2 3">
    <name type="scientific">Cypionkella aquatica</name>
    <dbReference type="NCBI Taxonomy" id="1756042"/>
    <lineage>
        <taxon>Bacteria</taxon>
        <taxon>Pseudomonadati</taxon>
        <taxon>Pseudomonadota</taxon>
        <taxon>Alphaproteobacteria</taxon>
        <taxon>Rhodobacterales</taxon>
        <taxon>Paracoccaceae</taxon>
        <taxon>Cypionkella</taxon>
    </lineage>
</organism>
<keyword evidence="3" id="KW-1185">Reference proteome</keyword>
<dbReference type="Pfam" id="PF00144">
    <property type="entry name" value="Beta-lactamase"/>
    <property type="match status" value="1"/>
</dbReference>
<dbReference type="GO" id="GO:0016787">
    <property type="term" value="F:hydrolase activity"/>
    <property type="evidence" value="ECO:0007669"/>
    <property type="project" value="UniProtKB-KW"/>
</dbReference>
<name>A0AA37U2T7_9RHOB</name>
<protein>
    <submittedName>
        <fullName evidence="2">Serine hydrolase</fullName>
    </submittedName>
</protein>
<dbReference type="Gene3D" id="3.40.710.10">
    <property type="entry name" value="DD-peptidase/beta-lactamase superfamily"/>
    <property type="match status" value="1"/>
</dbReference>
<evidence type="ECO:0000259" key="1">
    <source>
        <dbReference type="Pfam" id="PF00144"/>
    </source>
</evidence>
<sequence>MSVQGLTTAEFAPLRAAFEDCFALGQHGGSVSVVHRGALVAELWGGFADAAATRPWQQDTLVNVWSCTKGIASVAMAMLVDRGLIDYDQPMARYWPEFAAGGKGDLTVGECLSHQGGVDGLSVTMDLAGLYAGAPYAEALAAMAPLWPPRSLSVYHAISLGSLVAEPLRRITGQSFGAFLAAEIAGPLGADMFVGLPEAEEPRVAEIIEGRGAADGIAAVLAGPHPQAWQNPAIRPVEPNTRTWRAAEIPGANGQATAKALALIYGDVVSGASKLLSAQALAEATKVRFDGVDAAHGGPAAYGAGFGLLQQGARAGSFGHSGWGGSFGFADPGAGFGMGYTTNQMLGFDDDIDPRRKRLVDCVYAVLDGLN</sequence>
<reference evidence="2 3" key="1">
    <citation type="journal article" date="2014" name="Int. J. Syst. Evol. Microbiol.">
        <title>Complete genome sequence of Corynebacterium casei LMG S-19264T (=DSM 44701T), isolated from a smear-ripened cheese.</title>
        <authorList>
            <consortium name="US DOE Joint Genome Institute (JGI-PGF)"/>
            <person name="Walter F."/>
            <person name="Albersmeier A."/>
            <person name="Kalinowski J."/>
            <person name="Ruckert C."/>
        </authorList>
    </citation>
    <scope>NUCLEOTIDE SEQUENCE [LARGE SCALE GENOMIC DNA]</scope>
    <source>
        <strain evidence="2 3">NBRC 111766</strain>
    </source>
</reference>
<feature type="domain" description="Beta-lactamase-related" evidence="1">
    <location>
        <begin position="25"/>
        <end position="359"/>
    </location>
</feature>
<dbReference type="InterPro" id="IPR052907">
    <property type="entry name" value="Beta-lactamase/esterase"/>
</dbReference>
<proteinExistence type="predicted"/>
<dbReference type="SUPFAM" id="SSF56601">
    <property type="entry name" value="beta-lactamase/transpeptidase-like"/>
    <property type="match status" value="1"/>
</dbReference>
<dbReference type="InterPro" id="IPR001466">
    <property type="entry name" value="Beta-lactam-related"/>
</dbReference>
<dbReference type="InterPro" id="IPR012338">
    <property type="entry name" value="Beta-lactam/transpept-like"/>
</dbReference>
<gene>
    <name evidence="2" type="ORF">GCM10010873_02590</name>
</gene>
<dbReference type="AlphaFoldDB" id="A0AA37U2T7"/>
<dbReference type="PANTHER" id="PTHR43319:SF3">
    <property type="entry name" value="BETA-LACTAMASE-RELATED DOMAIN-CONTAINING PROTEIN"/>
    <property type="match status" value="1"/>
</dbReference>
<evidence type="ECO:0000313" key="3">
    <source>
        <dbReference type="Proteomes" id="UP001157355"/>
    </source>
</evidence>
<evidence type="ECO:0000313" key="2">
    <source>
        <dbReference type="EMBL" id="GLS85286.1"/>
    </source>
</evidence>
<keyword evidence="2" id="KW-0378">Hydrolase</keyword>